<reference evidence="3" key="1">
    <citation type="journal article" date="2023" name="bioRxiv">
        <title>Complete genome of the Medicago anthracnose fungus, Colletotrichum destructivum, reveals a mini-chromosome-like region within a core chromosome.</title>
        <authorList>
            <person name="Lapalu N."/>
            <person name="Simon A."/>
            <person name="Lu A."/>
            <person name="Plaumann P.-L."/>
            <person name="Amselem J."/>
            <person name="Pigne S."/>
            <person name="Auger A."/>
            <person name="Koch C."/>
            <person name="Dallery J.-F."/>
            <person name="O'Connell R.J."/>
        </authorList>
    </citation>
    <scope>NUCLEOTIDE SEQUENCE [LARGE SCALE GENOMIC DNA]</scope>
    <source>
        <strain evidence="3">CBS 520.97</strain>
    </source>
</reference>
<name>A0AAX4I7S7_9PEZI</name>
<dbReference type="Proteomes" id="UP001322277">
    <property type="component" value="Chromosome 3"/>
</dbReference>
<dbReference type="AlphaFoldDB" id="A0AAX4I7S7"/>
<gene>
    <name evidence="2" type="ORF">CDEST_04446</name>
</gene>
<protein>
    <recommendedName>
        <fullName evidence="4">Peptidase A1 domain-containing protein</fullName>
    </recommendedName>
</protein>
<feature type="compositionally biased region" description="Basic and acidic residues" evidence="1">
    <location>
        <begin position="37"/>
        <end position="51"/>
    </location>
</feature>
<evidence type="ECO:0000313" key="3">
    <source>
        <dbReference type="Proteomes" id="UP001322277"/>
    </source>
</evidence>
<dbReference type="GeneID" id="87940949"/>
<dbReference type="RefSeq" id="XP_062776656.1">
    <property type="nucleotide sequence ID" value="XM_062920605.1"/>
</dbReference>
<feature type="region of interest" description="Disordered" evidence="1">
    <location>
        <begin position="35"/>
        <end position="114"/>
    </location>
</feature>
<organism evidence="2 3">
    <name type="scientific">Colletotrichum destructivum</name>
    <dbReference type="NCBI Taxonomy" id="34406"/>
    <lineage>
        <taxon>Eukaryota</taxon>
        <taxon>Fungi</taxon>
        <taxon>Dikarya</taxon>
        <taxon>Ascomycota</taxon>
        <taxon>Pezizomycotina</taxon>
        <taxon>Sordariomycetes</taxon>
        <taxon>Hypocreomycetidae</taxon>
        <taxon>Glomerellales</taxon>
        <taxon>Glomerellaceae</taxon>
        <taxon>Colletotrichum</taxon>
        <taxon>Colletotrichum destructivum species complex</taxon>
    </lineage>
</organism>
<dbReference type="EMBL" id="CP137307">
    <property type="protein sequence ID" value="WQF79432.1"/>
    <property type="molecule type" value="Genomic_DNA"/>
</dbReference>
<feature type="compositionally biased region" description="Polar residues" evidence="1">
    <location>
        <begin position="359"/>
        <end position="378"/>
    </location>
</feature>
<proteinExistence type="predicted"/>
<evidence type="ECO:0000313" key="2">
    <source>
        <dbReference type="EMBL" id="WQF79432.1"/>
    </source>
</evidence>
<evidence type="ECO:0000256" key="1">
    <source>
        <dbReference type="SAM" id="MobiDB-lite"/>
    </source>
</evidence>
<sequence length="660" mass="72568">MRFLRKLRYRVTALLKLHGTAAEDKGKAVVDNAPQDKITKSLDNGSEKHDVLSTSPSVTTKSTNISSPFISSPGPQGEKSEDRLPPSPVEPHPIEAIGTYGPHPSSLSVGTPHSVEPTRLQIGASSLRSFLIPSPEVYQFPQTNVWCGRPAQVPVPEDLRTQWDKDGGFKHRLKLDLQPVEHAMKRYKPNSNIKKRERIFVLELRMSGYASGSPPRSVTLNPCIWILCGSDWGKKLIKKALKDLSWTASFIDRPIEVQQGIPEWAAAPSLIPLEQLQLDASSRGSLDLPGYKIMYHIDSGDVQSYSGLLCCATLLRDGEVIDQQTSRIGGFLVGTAMTTAHGVLERFLQDLEPGVASDASDNGTTCPIHVSSGSTSPFNMGPYSDSGIESGSDSESDSGSNSFQDGDENGKCLLGFKDPSKVERWTPVSFVGSNLMGNIINHGSMSSTSSRMLDYALLEHSQPFYIPLGACFFPTNPVESYTSNKDLSAGPVWLLFSDSLMIKGIILDETQLMPFLGKSLPTRKIQLSAPLGRFTFHQKLNISCNIVKFLTFFTAPGTSGTWLVRDESLCGMIIARYPGEPLALFITAEDILRDISSSFPFLVDWQFGTKVASRSLRRPPERMRFDFQLKGNSDELTSKPFCRLAHLSPRTSPEQGIRPK</sequence>
<feature type="region of interest" description="Disordered" evidence="1">
    <location>
        <begin position="358"/>
        <end position="407"/>
    </location>
</feature>
<feature type="compositionally biased region" description="Polar residues" evidence="1">
    <location>
        <begin position="52"/>
        <end position="74"/>
    </location>
</feature>
<keyword evidence="3" id="KW-1185">Reference proteome</keyword>
<dbReference type="KEGG" id="cdet:87940949"/>
<feature type="compositionally biased region" description="Low complexity" evidence="1">
    <location>
        <begin position="384"/>
        <end position="402"/>
    </location>
</feature>
<accession>A0AAX4I7S7</accession>
<evidence type="ECO:0008006" key="4">
    <source>
        <dbReference type="Google" id="ProtNLM"/>
    </source>
</evidence>